<name>A0A0F9NCR2_9ZZZZ</name>
<reference evidence="2" key="1">
    <citation type="journal article" date="2015" name="Nature">
        <title>Complex archaea that bridge the gap between prokaryotes and eukaryotes.</title>
        <authorList>
            <person name="Spang A."/>
            <person name="Saw J.H."/>
            <person name="Jorgensen S.L."/>
            <person name="Zaremba-Niedzwiedzka K."/>
            <person name="Martijn J."/>
            <person name="Lind A.E."/>
            <person name="van Eijk R."/>
            <person name="Schleper C."/>
            <person name="Guy L."/>
            <person name="Ettema T.J."/>
        </authorList>
    </citation>
    <scope>NUCLEOTIDE SEQUENCE</scope>
</reference>
<organism evidence="2">
    <name type="scientific">marine sediment metagenome</name>
    <dbReference type="NCBI Taxonomy" id="412755"/>
    <lineage>
        <taxon>unclassified sequences</taxon>
        <taxon>metagenomes</taxon>
        <taxon>ecological metagenomes</taxon>
    </lineage>
</organism>
<dbReference type="Pfam" id="PF10617">
    <property type="entry name" value="DUF2474"/>
    <property type="match status" value="1"/>
</dbReference>
<keyword evidence="1" id="KW-0472">Membrane</keyword>
<dbReference type="InterPro" id="IPR018895">
    <property type="entry name" value="DUF2474"/>
</dbReference>
<keyword evidence="1" id="KW-0812">Transmembrane</keyword>
<proteinExistence type="predicted"/>
<evidence type="ECO:0000256" key="1">
    <source>
        <dbReference type="SAM" id="Phobius"/>
    </source>
</evidence>
<comment type="caution">
    <text evidence="2">The sequence shown here is derived from an EMBL/GenBank/DDBJ whole genome shotgun (WGS) entry which is preliminary data.</text>
</comment>
<evidence type="ECO:0000313" key="2">
    <source>
        <dbReference type="EMBL" id="KKM86545.1"/>
    </source>
</evidence>
<feature type="transmembrane region" description="Helical" evidence="1">
    <location>
        <begin position="20"/>
        <end position="43"/>
    </location>
</feature>
<dbReference type="AlphaFoldDB" id="A0A0F9NCR2"/>
<evidence type="ECO:0008006" key="3">
    <source>
        <dbReference type="Google" id="ProtNLM"/>
    </source>
</evidence>
<dbReference type="EMBL" id="LAZR01007239">
    <property type="protein sequence ID" value="KKM86545.1"/>
    <property type="molecule type" value="Genomic_DNA"/>
</dbReference>
<keyword evidence="1" id="KW-1133">Transmembrane helix</keyword>
<gene>
    <name evidence="2" type="ORF">LCGC14_1277940</name>
</gene>
<protein>
    <recommendedName>
        <fullName evidence="3">DUF2474 domain-containing protein</fullName>
    </recommendedName>
</protein>
<accession>A0A0F9NCR2</accession>
<sequence>MSRARGGAGDEGPLWQRIGWFVLLWLGGVAAVGLVGLVIRSVLIG</sequence>